<keyword evidence="4" id="KW-0963">Cytoplasm</keyword>
<evidence type="ECO:0000256" key="12">
    <source>
        <dbReference type="PROSITE-ProRule" id="PRU10141"/>
    </source>
</evidence>
<dbReference type="SMART" id="SM00220">
    <property type="entry name" value="S_TKc"/>
    <property type="match status" value="1"/>
</dbReference>
<keyword evidence="9 12" id="KW-0067">ATP-binding</keyword>
<evidence type="ECO:0000313" key="16">
    <source>
        <dbReference type="Proteomes" id="UP000001307"/>
    </source>
</evidence>
<dbReference type="PROSITE" id="PS00107">
    <property type="entry name" value="PROTEIN_KINASE_ATP"/>
    <property type="match status" value="1"/>
</dbReference>
<dbReference type="FunFam" id="1.10.510.10:FF:000068">
    <property type="entry name" value="STE20/SPS1-related proline-alanine-rich protein kinase"/>
    <property type="match status" value="1"/>
</dbReference>
<evidence type="ECO:0000256" key="6">
    <source>
        <dbReference type="ARBA" id="ARBA00022679"/>
    </source>
</evidence>
<dbReference type="GO" id="GO:0004674">
    <property type="term" value="F:protein serine/threonine kinase activity"/>
    <property type="evidence" value="ECO:0007669"/>
    <property type="project" value="UniProtKB-KW"/>
</dbReference>
<dbReference type="SUPFAM" id="SSF56112">
    <property type="entry name" value="Protein kinase-like (PK-like)"/>
    <property type="match status" value="1"/>
</dbReference>
<comment type="similarity">
    <text evidence="2">Belongs to the protein kinase superfamily. STE Ser/Thr protein kinase family. STE20 subfamily.</text>
</comment>
<evidence type="ECO:0000256" key="5">
    <source>
        <dbReference type="ARBA" id="ARBA00022527"/>
    </source>
</evidence>
<evidence type="ECO:0000256" key="3">
    <source>
        <dbReference type="ARBA" id="ARBA00012513"/>
    </source>
</evidence>
<dbReference type="Proteomes" id="UP000001307">
    <property type="component" value="Unassembled WGS sequence"/>
</dbReference>
<evidence type="ECO:0000256" key="13">
    <source>
        <dbReference type="SAM" id="MobiDB-lite"/>
    </source>
</evidence>
<dbReference type="PANTHER" id="PTHR48012:SF16">
    <property type="entry name" value="NON-SPECIFIC SERINE_THREONINE PROTEIN KINASE"/>
    <property type="match status" value="1"/>
</dbReference>
<keyword evidence="6" id="KW-0808">Transferase</keyword>
<dbReference type="InterPro" id="IPR000719">
    <property type="entry name" value="Prot_kinase_dom"/>
</dbReference>
<evidence type="ECO:0000256" key="7">
    <source>
        <dbReference type="ARBA" id="ARBA00022741"/>
    </source>
</evidence>
<evidence type="ECO:0000256" key="1">
    <source>
        <dbReference type="ARBA" id="ARBA00004496"/>
    </source>
</evidence>
<comment type="catalytic activity">
    <reaction evidence="10">
        <text>L-threonyl-[protein] + ATP = O-phospho-L-threonyl-[protein] + ADP + H(+)</text>
        <dbReference type="Rhea" id="RHEA:46608"/>
        <dbReference type="Rhea" id="RHEA-COMP:11060"/>
        <dbReference type="Rhea" id="RHEA-COMP:11605"/>
        <dbReference type="ChEBI" id="CHEBI:15378"/>
        <dbReference type="ChEBI" id="CHEBI:30013"/>
        <dbReference type="ChEBI" id="CHEBI:30616"/>
        <dbReference type="ChEBI" id="CHEBI:61977"/>
        <dbReference type="ChEBI" id="CHEBI:456216"/>
        <dbReference type="EC" id="2.7.11.1"/>
    </reaction>
</comment>
<dbReference type="PANTHER" id="PTHR48012">
    <property type="entry name" value="STERILE20-LIKE KINASE, ISOFORM B-RELATED"/>
    <property type="match status" value="1"/>
</dbReference>
<dbReference type="Gene3D" id="3.10.20.90">
    <property type="entry name" value="Phosphatidylinositol 3-kinase Catalytic Subunit, Chain A, domain 1"/>
    <property type="match status" value="1"/>
</dbReference>
<dbReference type="PROSITE" id="PS50011">
    <property type="entry name" value="PROTEIN_KINASE_DOM"/>
    <property type="match status" value="1"/>
</dbReference>
<comment type="subcellular location">
    <subcellularLocation>
        <location evidence="1">Cytoplasm</location>
    </subcellularLocation>
</comment>
<protein>
    <recommendedName>
        <fullName evidence="3">non-specific serine/threonine protein kinase</fullName>
        <ecNumber evidence="3">2.7.11.1</ecNumber>
    </recommendedName>
</protein>
<feature type="region of interest" description="Disordered" evidence="13">
    <location>
        <begin position="318"/>
        <end position="359"/>
    </location>
</feature>
<keyword evidence="16" id="KW-1185">Reference proteome</keyword>
<gene>
    <name evidence="15" type="ORF">GSOID_T00010154001</name>
</gene>
<dbReference type="OrthoDB" id="8693905at2759"/>
<dbReference type="EMBL" id="FN653410">
    <property type="protein sequence ID" value="CBY15050.1"/>
    <property type="molecule type" value="Genomic_DNA"/>
</dbReference>
<reference evidence="15" key="1">
    <citation type="journal article" date="2010" name="Science">
        <title>Plasticity of animal genome architecture unmasked by rapid evolution of a pelagic tunicate.</title>
        <authorList>
            <person name="Denoeud F."/>
            <person name="Henriet S."/>
            <person name="Mungpakdee S."/>
            <person name="Aury J.M."/>
            <person name="Da Silva C."/>
            <person name="Brinkmann H."/>
            <person name="Mikhaleva J."/>
            <person name="Olsen L.C."/>
            <person name="Jubin C."/>
            <person name="Canestro C."/>
            <person name="Bouquet J.M."/>
            <person name="Danks G."/>
            <person name="Poulain J."/>
            <person name="Campsteijn C."/>
            <person name="Adamski M."/>
            <person name="Cross I."/>
            <person name="Yadetie F."/>
            <person name="Muffato M."/>
            <person name="Louis A."/>
            <person name="Butcher S."/>
            <person name="Tsagkogeorga G."/>
            <person name="Konrad A."/>
            <person name="Singh S."/>
            <person name="Jensen M.F."/>
            <person name="Cong E.H."/>
            <person name="Eikeseth-Otteraa H."/>
            <person name="Noel B."/>
            <person name="Anthouard V."/>
            <person name="Porcel B.M."/>
            <person name="Kachouri-Lafond R."/>
            <person name="Nishino A."/>
            <person name="Ugolini M."/>
            <person name="Chourrout P."/>
            <person name="Nishida H."/>
            <person name="Aasland R."/>
            <person name="Huzurbazar S."/>
            <person name="Westhof E."/>
            <person name="Delsuc F."/>
            <person name="Lehrach H."/>
            <person name="Reinhardt R."/>
            <person name="Weissenbach J."/>
            <person name="Roy S.W."/>
            <person name="Artiguenave F."/>
            <person name="Postlethwait J.H."/>
            <person name="Manak J.R."/>
            <person name="Thompson E.M."/>
            <person name="Jaillon O."/>
            <person name="Du Pasquier L."/>
            <person name="Boudinot P."/>
            <person name="Liberles D.A."/>
            <person name="Volff J.N."/>
            <person name="Philippe H."/>
            <person name="Lenhard B."/>
            <person name="Roest Crollius H."/>
            <person name="Wincker P."/>
            <person name="Chourrout D."/>
        </authorList>
    </citation>
    <scope>NUCLEOTIDE SEQUENCE [LARGE SCALE GENOMIC DNA]</scope>
</reference>
<evidence type="ECO:0000256" key="9">
    <source>
        <dbReference type="ARBA" id="ARBA00022840"/>
    </source>
</evidence>
<dbReference type="InterPro" id="IPR017441">
    <property type="entry name" value="Protein_kinase_ATP_BS"/>
</dbReference>
<proteinExistence type="inferred from homology"/>
<evidence type="ECO:0000259" key="14">
    <source>
        <dbReference type="PROSITE" id="PS50011"/>
    </source>
</evidence>
<comment type="catalytic activity">
    <reaction evidence="11">
        <text>L-seryl-[protein] + ATP = O-phospho-L-seryl-[protein] + ADP + H(+)</text>
        <dbReference type="Rhea" id="RHEA:17989"/>
        <dbReference type="Rhea" id="RHEA-COMP:9863"/>
        <dbReference type="Rhea" id="RHEA-COMP:11604"/>
        <dbReference type="ChEBI" id="CHEBI:15378"/>
        <dbReference type="ChEBI" id="CHEBI:29999"/>
        <dbReference type="ChEBI" id="CHEBI:30616"/>
        <dbReference type="ChEBI" id="CHEBI:83421"/>
        <dbReference type="ChEBI" id="CHEBI:456216"/>
        <dbReference type="EC" id="2.7.11.1"/>
    </reaction>
</comment>
<dbReference type="FunCoup" id="E4XZI8">
    <property type="interactions" value="172"/>
</dbReference>
<dbReference type="InterPro" id="IPR024678">
    <property type="entry name" value="Kinase_OSR1/WNK_CCT"/>
</dbReference>
<dbReference type="Pfam" id="PF00069">
    <property type="entry name" value="Pkinase"/>
    <property type="match status" value="1"/>
</dbReference>
<organism evidence="15">
    <name type="scientific">Oikopleura dioica</name>
    <name type="common">Tunicate</name>
    <dbReference type="NCBI Taxonomy" id="34765"/>
    <lineage>
        <taxon>Eukaryota</taxon>
        <taxon>Metazoa</taxon>
        <taxon>Chordata</taxon>
        <taxon>Tunicata</taxon>
        <taxon>Appendicularia</taxon>
        <taxon>Copelata</taxon>
        <taxon>Oikopleuridae</taxon>
        <taxon>Oikopleura</taxon>
    </lineage>
</organism>
<accession>E4XZI8</accession>
<dbReference type="InParanoid" id="E4XZI8"/>
<feature type="compositionally biased region" description="Polar residues" evidence="13">
    <location>
        <begin position="350"/>
        <end position="359"/>
    </location>
</feature>
<dbReference type="AlphaFoldDB" id="E4XZI8"/>
<evidence type="ECO:0000256" key="4">
    <source>
        <dbReference type="ARBA" id="ARBA00022490"/>
    </source>
</evidence>
<dbReference type="Gene3D" id="3.30.200.20">
    <property type="entry name" value="Phosphorylase Kinase, domain 1"/>
    <property type="match status" value="1"/>
</dbReference>
<sequence length="478" mass="53652">MEGSNNEEVEFTTNKADYVMLEVLGQGATAHVQVACFTCPKTGKQKRVAVKRIQFEEFSSSLKSISTEVGLMMKCRHEHIVEFFTSFVVKHELWIIMALHSGGSMFDVIKQRINLPQFDDGLFDEVELATALKATLSGLDYLHSNGQIHRDLKAGNILIGGDGAIALADFGVSAIMNISGDPFGDAKKGTFVGTPCWMAPEVMEQENGYDMKADIWSFGIVAIELATGYAPYAKFPPMKVIMLTVNNPEPTLDKSKYKRYTREFRKMIERCLKKDPNDRPSAKELLKDKFFKKAKEDEKARQVMRTVLEETPIPFKGIKPRRVPGSSGRLRKLHDGGWEFSDDEADPQEKTNSSPKRETVVTSVNELKLKMEEMKGIEVKLSLRIRQSQSGQLQDISFPFVIGTDTPALVAQEMMQNHIIDVDDILIVASNIEDLLEAVVRNPETKMEVVFRVRTGLTDSSTNEELLKGFAKLSLEKQ</sequence>
<dbReference type="Gene3D" id="1.10.510.10">
    <property type="entry name" value="Transferase(Phosphotransferase) domain 1"/>
    <property type="match status" value="1"/>
</dbReference>
<name>E4XZI8_OIKDI</name>
<feature type="domain" description="Protein kinase" evidence="14">
    <location>
        <begin position="18"/>
        <end position="291"/>
    </location>
</feature>
<keyword evidence="5" id="KW-0723">Serine/threonine-protein kinase</keyword>
<dbReference type="InterPro" id="IPR050629">
    <property type="entry name" value="STE20/SPS1-PAK"/>
</dbReference>
<dbReference type="GO" id="GO:0005524">
    <property type="term" value="F:ATP binding"/>
    <property type="evidence" value="ECO:0007669"/>
    <property type="project" value="UniProtKB-UniRule"/>
</dbReference>
<evidence type="ECO:0000256" key="11">
    <source>
        <dbReference type="ARBA" id="ARBA00048679"/>
    </source>
</evidence>
<evidence type="ECO:0000256" key="2">
    <source>
        <dbReference type="ARBA" id="ARBA00008874"/>
    </source>
</evidence>
<dbReference type="Pfam" id="PF12202">
    <property type="entry name" value="OSR1_C"/>
    <property type="match status" value="1"/>
</dbReference>
<keyword evidence="8" id="KW-0418">Kinase</keyword>
<keyword evidence="7 12" id="KW-0547">Nucleotide-binding</keyword>
<dbReference type="EC" id="2.7.11.1" evidence="3"/>
<dbReference type="GO" id="GO:0005737">
    <property type="term" value="C:cytoplasm"/>
    <property type="evidence" value="ECO:0007669"/>
    <property type="project" value="UniProtKB-SubCell"/>
</dbReference>
<dbReference type="InterPro" id="IPR011009">
    <property type="entry name" value="Kinase-like_dom_sf"/>
</dbReference>
<feature type="binding site" evidence="12">
    <location>
        <position position="51"/>
    </location>
    <ligand>
        <name>ATP</name>
        <dbReference type="ChEBI" id="CHEBI:30616"/>
    </ligand>
</feature>
<evidence type="ECO:0000313" key="15">
    <source>
        <dbReference type="EMBL" id="CBY15050.1"/>
    </source>
</evidence>
<evidence type="ECO:0000256" key="10">
    <source>
        <dbReference type="ARBA" id="ARBA00047899"/>
    </source>
</evidence>
<evidence type="ECO:0000256" key="8">
    <source>
        <dbReference type="ARBA" id="ARBA00022777"/>
    </source>
</evidence>